<gene>
    <name evidence="1" type="ORF">FE784_22260</name>
</gene>
<dbReference type="AlphaFoldDB" id="A0A5C4T5J0"/>
<proteinExistence type="predicted"/>
<sequence length="643" mass="74143">MSQEISPVNILHSLLNQWNVKNIISLDDDWKPTNKTLETIFSEKGEDDVRLIFDLIQSNKIDIDNEYLREKEKFEQIEIIEDLLNCLELDQYNQKLFELSSNDSSLLINILNNFYSNKSDFQSDDLSLKNLAVILMELQKKGINVTAVNTYSRKIFDSSDGASLWLLDRDLKGNNQQIFYILNEIIRKNDVALIITNDDSGISNRSQIADFVTNRNDDNIATNHLWVLKKGSIESGNYLELMVAIKNVLQGFSIQNITGIYKSIYTKAIDLADRKLRLIDPEDYDDYFNISFLEGSHVNDVVFRIRESLVNQYMNEILVKNDSNIVDNLLSSRRLLEGLKNKELENAMQSGDVEAAPSKENKFLNLKKDDKVVSIHSYEQWDYNINLLSYPIYTGDLFVRTVYTSKPKWSTTNDIYLLITQPCDSIIRKNNHNVSRGVSYATLIKGTLFQYDTQSYKKEVNSYPPNKLKVHFLKVGEKVGMVSFDIKNMVQIDFRILDLCSLDKEGISLISKTNVSRAKNMPSISWDYYNKTIYDFIEENSKPTKFEETIGSILSILQKSKVDQESSLSILEVELNQSKDDIIRDLNASQEYNNILLPPGIKRFGDEGFNIRRVARLNEIYALDIIKKSTDYISRQALPTHMF</sequence>
<organism evidence="1 2">
    <name type="scientific">Paenibacillus hemerocallicola</name>
    <dbReference type="NCBI Taxonomy" id="1172614"/>
    <lineage>
        <taxon>Bacteria</taxon>
        <taxon>Bacillati</taxon>
        <taxon>Bacillota</taxon>
        <taxon>Bacilli</taxon>
        <taxon>Bacillales</taxon>
        <taxon>Paenibacillaceae</taxon>
        <taxon>Paenibacillus</taxon>
    </lineage>
</organism>
<accession>A0A5C4T5J0</accession>
<evidence type="ECO:0000313" key="2">
    <source>
        <dbReference type="Proteomes" id="UP000307943"/>
    </source>
</evidence>
<dbReference type="OrthoDB" id="2680646at2"/>
<evidence type="ECO:0000313" key="1">
    <source>
        <dbReference type="EMBL" id="TNJ64035.1"/>
    </source>
</evidence>
<comment type="caution">
    <text evidence="1">The sequence shown here is derived from an EMBL/GenBank/DDBJ whole genome shotgun (WGS) entry which is preliminary data.</text>
</comment>
<dbReference type="EMBL" id="VDCQ01000034">
    <property type="protein sequence ID" value="TNJ64035.1"/>
    <property type="molecule type" value="Genomic_DNA"/>
</dbReference>
<dbReference type="Proteomes" id="UP000307943">
    <property type="component" value="Unassembled WGS sequence"/>
</dbReference>
<protein>
    <submittedName>
        <fullName evidence="1">Uncharacterized protein</fullName>
    </submittedName>
</protein>
<dbReference type="RefSeq" id="WP_139604439.1">
    <property type="nucleotide sequence ID" value="NZ_VDCQ01000034.1"/>
</dbReference>
<keyword evidence="2" id="KW-1185">Reference proteome</keyword>
<name>A0A5C4T5J0_9BACL</name>
<reference evidence="1 2" key="1">
    <citation type="submission" date="2019-05" db="EMBL/GenBank/DDBJ databases">
        <title>We sequenced the genome of Paenibacillus hemerocallicola KCTC 33185 for further insight into its adaptation and study the phylogeny of Paenibacillus.</title>
        <authorList>
            <person name="Narsing Rao M.P."/>
        </authorList>
    </citation>
    <scope>NUCLEOTIDE SEQUENCE [LARGE SCALE GENOMIC DNA]</scope>
    <source>
        <strain evidence="1 2">KCTC 33185</strain>
    </source>
</reference>